<dbReference type="RefSeq" id="WP_258813570.1">
    <property type="nucleotide sequence ID" value="NZ_JANUGU010000008.1"/>
</dbReference>
<keyword evidence="1" id="KW-0812">Transmembrane</keyword>
<sequence length="160" mass="17717">MKSVMFSEVMYAHELAPWLSPARPRLRLASFVLFMVLGLASLVLLFHRLDPGTPLEFIVIPVLAGGIVPLLALMPARFEATTRFEARHLLRTLEQGLAGLGYERMSAPPGYLRYRPRQGLGARWPAKEIEVLLGEHVLSVSGPALTLHALRKCLGGPQRN</sequence>
<gene>
    <name evidence="2" type="ORF">NX778_20080</name>
</gene>
<protein>
    <recommendedName>
        <fullName evidence="4">DUF2244 domain-containing protein</fullName>
    </recommendedName>
</protein>
<dbReference type="Proteomes" id="UP001204621">
    <property type="component" value="Unassembled WGS sequence"/>
</dbReference>
<comment type="caution">
    <text evidence="2">The sequence shown here is derived from an EMBL/GenBank/DDBJ whole genome shotgun (WGS) entry which is preliminary data.</text>
</comment>
<evidence type="ECO:0000313" key="3">
    <source>
        <dbReference type="Proteomes" id="UP001204621"/>
    </source>
</evidence>
<organism evidence="2 3">
    <name type="scientific">Massilia terrae</name>
    <dbReference type="NCBI Taxonomy" id="1811224"/>
    <lineage>
        <taxon>Bacteria</taxon>
        <taxon>Pseudomonadati</taxon>
        <taxon>Pseudomonadota</taxon>
        <taxon>Betaproteobacteria</taxon>
        <taxon>Burkholderiales</taxon>
        <taxon>Oxalobacteraceae</taxon>
        <taxon>Telluria group</taxon>
        <taxon>Massilia</taxon>
    </lineage>
</organism>
<keyword evidence="1" id="KW-1133">Transmembrane helix</keyword>
<accession>A0ABT2D2P6</accession>
<name>A0ABT2D2P6_9BURK</name>
<proteinExistence type="predicted"/>
<keyword evidence="1" id="KW-0472">Membrane</keyword>
<evidence type="ECO:0000256" key="1">
    <source>
        <dbReference type="SAM" id="Phobius"/>
    </source>
</evidence>
<evidence type="ECO:0000313" key="2">
    <source>
        <dbReference type="EMBL" id="MCS0660379.1"/>
    </source>
</evidence>
<evidence type="ECO:0008006" key="4">
    <source>
        <dbReference type="Google" id="ProtNLM"/>
    </source>
</evidence>
<feature type="transmembrane region" description="Helical" evidence="1">
    <location>
        <begin position="28"/>
        <end position="46"/>
    </location>
</feature>
<dbReference type="EMBL" id="JANUGU010000008">
    <property type="protein sequence ID" value="MCS0660379.1"/>
    <property type="molecule type" value="Genomic_DNA"/>
</dbReference>
<feature type="transmembrane region" description="Helical" evidence="1">
    <location>
        <begin position="58"/>
        <end position="78"/>
    </location>
</feature>
<reference evidence="2 3" key="1">
    <citation type="submission" date="2022-08" db="EMBL/GenBank/DDBJ databases">
        <title>Reclassification of Massilia species as members of the genera Telluria, Duganella, Pseudoduganella, Mokoshia gen. nov. and Zemynaea gen. nov. using orthogonal and non-orthogonal genome-based approaches.</title>
        <authorList>
            <person name="Bowman J.P."/>
        </authorList>
    </citation>
    <scope>NUCLEOTIDE SEQUENCE [LARGE SCALE GENOMIC DNA]</scope>
    <source>
        <strain evidence="2 3">JCM 31606</strain>
    </source>
</reference>
<keyword evidence="3" id="KW-1185">Reference proteome</keyword>